<dbReference type="OrthoDB" id="3738511at2759"/>
<dbReference type="InterPro" id="IPR011009">
    <property type="entry name" value="Kinase-like_dom_sf"/>
</dbReference>
<dbReference type="PANTHER" id="PTHR45832:SF22">
    <property type="entry name" value="SERINE_THREONINE-PROTEIN KINASE SAMKA-RELATED"/>
    <property type="match status" value="1"/>
</dbReference>
<dbReference type="SUPFAM" id="SSF56112">
    <property type="entry name" value="Protein kinase-like (PK-like)"/>
    <property type="match status" value="1"/>
</dbReference>
<dbReference type="Pfam" id="PF07714">
    <property type="entry name" value="PK_Tyr_Ser-Thr"/>
    <property type="match status" value="1"/>
</dbReference>
<accession>A0A9P9D261</accession>
<keyword evidence="7" id="KW-1185">Reference proteome</keyword>
<dbReference type="Gene3D" id="1.10.510.10">
    <property type="entry name" value="Transferase(Phosphotransferase) domain 1"/>
    <property type="match status" value="1"/>
</dbReference>
<dbReference type="Proteomes" id="UP000700596">
    <property type="component" value="Unassembled WGS sequence"/>
</dbReference>
<dbReference type="InterPro" id="IPR000719">
    <property type="entry name" value="Prot_kinase_dom"/>
</dbReference>
<organism evidence="6 7">
    <name type="scientific">Dendryphion nanum</name>
    <dbReference type="NCBI Taxonomy" id="256645"/>
    <lineage>
        <taxon>Eukaryota</taxon>
        <taxon>Fungi</taxon>
        <taxon>Dikarya</taxon>
        <taxon>Ascomycota</taxon>
        <taxon>Pezizomycotina</taxon>
        <taxon>Dothideomycetes</taxon>
        <taxon>Pleosporomycetidae</taxon>
        <taxon>Pleosporales</taxon>
        <taxon>Torulaceae</taxon>
        <taxon>Dendryphion</taxon>
    </lineage>
</organism>
<feature type="region of interest" description="Disordered" evidence="4">
    <location>
        <begin position="1"/>
        <end position="39"/>
    </location>
</feature>
<evidence type="ECO:0000256" key="4">
    <source>
        <dbReference type="SAM" id="MobiDB-lite"/>
    </source>
</evidence>
<dbReference type="InterPro" id="IPR001245">
    <property type="entry name" value="Ser-Thr/Tyr_kinase_cat_dom"/>
</dbReference>
<dbReference type="PROSITE" id="PS50011">
    <property type="entry name" value="PROTEIN_KINASE_DOM"/>
    <property type="match status" value="1"/>
</dbReference>
<keyword evidence="3" id="KW-0067">ATP-binding</keyword>
<evidence type="ECO:0000256" key="3">
    <source>
        <dbReference type="ARBA" id="ARBA00022840"/>
    </source>
</evidence>
<dbReference type="EMBL" id="JAGMWT010000024">
    <property type="protein sequence ID" value="KAH7111264.1"/>
    <property type="molecule type" value="Genomic_DNA"/>
</dbReference>
<dbReference type="AlphaFoldDB" id="A0A9P9D261"/>
<evidence type="ECO:0000256" key="1">
    <source>
        <dbReference type="ARBA" id="ARBA00008874"/>
    </source>
</evidence>
<name>A0A9P9D261_9PLEO</name>
<dbReference type="GO" id="GO:0004672">
    <property type="term" value="F:protein kinase activity"/>
    <property type="evidence" value="ECO:0007669"/>
    <property type="project" value="InterPro"/>
</dbReference>
<dbReference type="InterPro" id="IPR051931">
    <property type="entry name" value="PAK3-like"/>
</dbReference>
<protein>
    <submittedName>
        <fullName evidence="6">Kinase-like domain-containing protein</fullName>
    </submittedName>
</protein>
<dbReference type="SMART" id="SM00220">
    <property type="entry name" value="S_TKc"/>
    <property type="match status" value="1"/>
</dbReference>
<reference evidence="6" key="1">
    <citation type="journal article" date="2021" name="Nat. Commun.">
        <title>Genetic determinants of endophytism in the Arabidopsis root mycobiome.</title>
        <authorList>
            <person name="Mesny F."/>
            <person name="Miyauchi S."/>
            <person name="Thiergart T."/>
            <person name="Pickel B."/>
            <person name="Atanasova L."/>
            <person name="Karlsson M."/>
            <person name="Huettel B."/>
            <person name="Barry K.W."/>
            <person name="Haridas S."/>
            <person name="Chen C."/>
            <person name="Bauer D."/>
            <person name="Andreopoulos W."/>
            <person name="Pangilinan J."/>
            <person name="LaButti K."/>
            <person name="Riley R."/>
            <person name="Lipzen A."/>
            <person name="Clum A."/>
            <person name="Drula E."/>
            <person name="Henrissat B."/>
            <person name="Kohler A."/>
            <person name="Grigoriev I.V."/>
            <person name="Martin F.M."/>
            <person name="Hacquard S."/>
        </authorList>
    </citation>
    <scope>NUCLEOTIDE SEQUENCE</scope>
    <source>
        <strain evidence="6">MPI-CAGE-CH-0243</strain>
    </source>
</reference>
<gene>
    <name evidence="6" type="ORF">B0J11DRAFT_598643</name>
</gene>
<evidence type="ECO:0000259" key="5">
    <source>
        <dbReference type="PROSITE" id="PS50011"/>
    </source>
</evidence>
<sequence>MTEKQKRNTVFPGSDPWTGNRKRPKLVDSKDEVPSVSGLSRPLTNRLIDIPIKPLSSYGAVPIPLLEGSPWNHYQSCYSLELGGPIAVVRKISATKDLFTMHSFSSSGADKKLYMLRQLKHANLLASLEIFSFQDAHYVISEHTEVSCEEFIVARPDEIQLAAIIRQVIDAISYLVSQNLVHGSITCSNILLTKDGVIKIANYENSTERSSENAFEDVKALGQVMKQLMEKGTVKGRLGLRQPSDWSQEAVDFLSLTMTASPTKLAEHPFLENSPQCHELVWLVSLAQRTAYWFYSVSARAKTRTQYKHAAVISSE</sequence>
<keyword evidence="2" id="KW-0547">Nucleotide-binding</keyword>
<comment type="caution">
    <text evidence="6">The sequence shown here is derived from an EMBL/GenBank/DDBJ whole genome shotgun (WGS) entry which is preliminary data.</text>
</comment>
<evidence type="ECO:0000256" key="2">
    <source>
        <dbReference type="ARBA" id="ARBA00022741"/>
    </source>
</evidence>
<comment type="similarity">
    <text evidence="1">Belongs to the protein kinase superfamily. STE Ser/Thr protein kinase family. STE20 subfamily.</text>
</comment>
<evidence type="ECO:0000313" key="7">
    <source>
        <dbReference type="Proteomes" id="UP000700596"/>
    </source>
</evidence>
<proteinExistence type="inferred from homology"/>
<dbReference type="PANTHER" id="PTHR45832">
    <property type="entry name" value="SERINE/THREONINE-PROTEIN KINASE SAMKA-RELATED-RELATED"/>
    <property type="match status" value="1"/>
</dbReference>
<feature type="domain" description="Protein kinase" evidence="5">
    <location>
        <begin position="47"/>
        <end position="316"/>
    </location>
</feature>
<dbReference type="GO" id="GO:0005524">
    <property type="term" value="F:ATP binding"/>
    <property type="evidence" value="ECO:0007669"/>
    <property type="project" value="UniProtKB-KW"/>
</dbReference>
<keyword evidence="6" id="KW-0808">Transferase</keyword>
<evidence type="ECO:0000313" key="6">
    <source>
        <dbReference type="EMBL" id="KAH7111264.1"/>
    </source>
</evidence>
<keyword evidence="6" id="KW-0418">Kinase</keyword>